<feature type="transmembrane region" description="Helical" evidence="1">
    <location>
        <begin position="29"/>
        <end position="47"/>
    </location>
</feature>
<evidence type="ECO:0000313" key="2">
    <source>
        <dbReference type="EMBL" id="RGP89887.1"/>
    </source>
</evidence>
<reference evidence="2 3" key="1">
    <citation type="journal article" date="2017" name="Emerg. Infect. Dis.">
        <title>Carbapenemase VCC-1-Producing Vibrio cholerae in Coastal Waters of Germany.</title>
        <authorList>
            <person name="Hammerl J.A."/>
            <person name="Jackel C."/>
            <person name="Bortolaia V."/>
            <person name="Schwartz K."/>
            <person name="Bier N."/>
            <person name="Hendriksen R.S."/>
            <person name="Guerra B."/>
            <person name="Strauch E."/>
        </authorList>
    </citation>
    <scope>NUCLEOTIDE SEQUENCE [LARGE SCALE GENOMIC DNA]</scope>
    <source>
        <strain evidence="2 3">VN-2825</strain>
    </source>
</reference>
<sequence>MIWINLGIIVVYLFRVCSKYFTNQKQPKFELATGSLLFVGALGYVLFGYSNLFLGIQGLGLLLAVLQGVTGVWYKYSSASK</sequence>
<dbReference type="AlphaFoldDB" id="A0A395U2J7"/>
<evidence type="ECO:0000256" key="1">
    <source>
        <dbReference type="SAM" id="Phobius"/>
    </source>
</evidence>
<accession>A0A395U2J7</accession>
<keyword evidence="1" id="KW-1133">Transmembrane helix</keyword>
<comment type="caution">
    <text evidence="2">The sequence shown here is derived from an EMBL/GenBank/DDBJ whole genome shotgun (WGS) entry which is preliminary data.</text>
</comment>
<organism evidence="2 3">
    <name type="scientific">Vibrio cholerae</name>
    <dbReference type="NCBI Taxonomy" id="666"/>
    <lineage>
        <taxon>Bacteria</taxon>
        <taxon>Pseudomonadati</taxon>
        <taxon>Pseudomonadota</taxon>
        <taxon>Gammaproteobacteria</taxon>
        <taxon>Vibrionales</taxon>
        <taxon>Vibrionaceae</taxon>
        <taxon>Vibrio</taxon>
    </lineage>
</organism>
<gene>
    <name evidence="2" type="ORF">BC353_10020</name>
</gene>
<feature type="transmembrane region" description="Helical" evidence="1">
    <location>
        <begin position="53"/>
        <end position="74"/>
    </location>
</feature>
<evidence type="ECO:0000313" key="3">
    <source>
        <dbReference type="Proteomes" id="UP000266701"/>
    </source>
</evidence>
<dbReference type="Proteomes" id="UP000266701">
    <property type="component" value="Unassembled WGS sequence"/>
</dbReference>
<keyword evidence="1" id="KW-0472">Membrane</keyword>
<proteinExistence type="predicted"/>
<name>A0A395U2J7_VIBCL</name>
<keyword evidence="1" id="KW-0812">Transmembrane</keyword>
<protein>
    <submittedName>
        <fullName evidence="2">Uncharacterized protein</fullName>
    </submittedName>
</protein>
<dbReference type="EMBL" id="MCBA01000067">
    <property type="protein sequence ID" value="RGP89887.1"/>
    <property type="molecule type" value="Genomic_DNA"/>
</dbReference>